<protein>
    <submittedName>
        <fullName evidence="1">Uncharacterized protein</fullName>
    </submittedName>
</protein>
<evidence type="ECO:0000313" key="2">
    <source>
        <dbReference type="Proteomes" id="UP000054166"/>
    </source>
</evidence>
<reference evidence="2" key="2">
    <citation type="submission" date="2015-01" db="EMBL/GenBank/DDBJ databases">
        <title>Evolutionary Origins and Diversification of the Mycorrhizal Mutualists.</title>
        <authorList>
            <consortium name="DOE Joint Genome Institute"/>
            <consortium name="Mycorrhizal Genomics Consortium"/>
            <person name="Kohler A."/>
            <person name="Kuo A."/>
            <person name="Nagy L.G."/>
            <person name="Floudas D."/>
            <person name="Copeland A."/>
            <person name="Barry K.W."/>
            <person name="Cichocki N."/>
            <person name="Veneault-Fourrey C."/>
            <person name="LaButti K."/>
            <person name="Lindquist E.A."/>
            <person name="Lipzen A."/>
            <person name="Lundell T."/>
            <person name="Morin E."/>
            <person name="Murat C."/>
            <person name="Riley R."/>
            <person name="Ohm R."/>
            <person name="Sun H."/>
            <person name="Tunlid A."/>
            <person name="Henrissat B."/>
            <person name="Grigoriev I.V."/>
            <person name="Hibbett D.S."/>
            <person name="Martin F."/>
        </authorList>
    </citation>
    <scope>NUCLEOTIDE SEQUENCE [LARGE SCALE GENOMIC DNA]</scope>
    <source>
        <strain evidence="2">F 1598</strain>
    </source>
</reference>
<keyword evidence="2" id="KW-1185">Reference proteome</keyword>
<feature type="non-terminal residue" evidence="1">
    <location>
        <position position="117"/>
    </location>
</feature>
<gene>
    <name evidence="1" type="ORF">PILCRDRAFT_24852</name>
</gene>
<dbReference type="AlphaFoldDB" id="A0A0C3G239"/>
<dbReference type="HOGENOM" id="CLU_119163_0_1_1"/>
<evidence type="ECO:0000313" key="1">
    <source>
        <dbReference type="EMBL" id="KIM85939.1"/>
    </source>
</evidence>
<name>A0A0C3G239_PILCF</name>
<feature type="non-terminal residue" evidence="1">
    <location>
        <position position="1"/>
    </location>
</feature>
<dbReference type="Proteomes" id="UP000054166">
    <property type="component" value="Unassembled WGS sequence"/>
</dbReference>
<accession>A0A0C3G239</accession>
<proteinExistence type="predicted"/>
<dbReference type="EMBL" id="KN832983">
    <property type="protein sequence ID" value="KIM85939.1"/>
    <property type="molecule type" value="Genomic_DNA"/>
</dbReference>
<dbReference type="InParanoid" id="A0A0C3G239"/>
<organism evidence="1 2">
    <name type="scientific">Piloderma croceum (strain F 1598)</name>
    <dbReference type="NCBI Taxonomy" id="765440"/>
    <lineage>
        <taxon>Eukaryota</taxon>
        <taxon>Fungi</taxon>
        <taxon>Dikarya</taxon>
        <taxon>Basidiomycota</taxon>
        <taxon>Agaricomycotina</taxon>
        <taxon>Agaricomycetes</taxon>
        <taxon>Agaricomycetidae</taxon>
        <taxon>Atheliales</taxon>
        <taxon>Atheliaceae</taxon>
        <taxon>Piloderma</taxon>
    </lineage>
</organism>
<reference evidence="1 2" key="1">
    <citation type="submission" date="2014-04" db="EMBL/GenBank/DDBJ databases">
        <authorList>
            <consortium name="DOE Joint Genome Institute"/>
            <person name="Kuo A."/>
            <person name="Tarkka M."/>
            <person name="Buscot F."/>
            <person name="Kohler A."/>
            <person name="Nagy L.G."/>
            <person name="Floudas D."/>
            <person name="Copeland A."/>
            <person name="Barry K.W."/>
            <person name="Cichocki N."/>
            <person name="Veneault-Fourrey C."/>
            <person name="LaButti K."/>
            <person name="Lindquist E.A."/>
            <person name="Lipzen A."/>
            <person name="Lundell T."/>
            <person name="Morin E."/>
            <person name="Murat C."/>
            <person name="Sun H."/>
            <person name="Tunlid A."/>
            <person name="Henrissat B."/>
            <person name="Grigoriev I.V."/>
            <person name="Hibbett D.S."/>
            <person name="Martin F."/>
            <person name="Nordberg H.P."/>
            <person name="Cantor M.N."/>
            <person name="Hua S.X."/>
        </authorList>
    </citation>
    <scope>NUCLEOTIDE SEQUENCE [LARGE SCALE GENOMIC DNA]</scope>
    <source>
        <strain evidence="1 2">F 1598</strain>
    </source>
</reference>
<dbReference type="STRING" id="765440.A0A0C3G239"/>
<sequence length="117" mass="12882">DKSIFTRFTEPDKPERVQKILELITIGDDLTTPERDAVKALIVEFADCFALSVSEVKAVKNGEHKLDIKPGTTFSTKVANRPLSPPQKAYFNKVLDELLLAGVIRPIAAVDVKCCSP</sequence>
<dbReference type="OrthoDB" id="3363652at2759"/>